<evidence type="ECO:0000256" key="2">
    <source>
        <dbReference type="ARBA" id="ARBA00022692"/>
    </source>
</evidence>
<evidence type="ECO:0000256" key="5">
    <source>
        <dbReference type="ARBA" id="ARBA00023463"/>
    </source>
</evidence>
<comment type="domain">
    <text evidence="7">The DHHC domain is required for palmitoyltransferase activity.</text>
</comment>
<sequence>MDVSVVLRPLKRCVCSTFYQLILLQHIFFIVTFCVMNISSKAFSILLFDKTRIFCIMRWFTNCTVDNLLLSILVMNVSALANVWYVHANIQADSLLTCRGGLAFAIDYNRAPTIAHIHGWIGVIVIAVELLICSSVISNFVMATIIDPGIIPKADEPDDQDDFRSPLYKTVDINGISVRMKWCVTCHIYRPPRCSHCSICNHCIENFDHHCPWVNNCIGRRNYRYFFFFLFSLTLHMMAVFALCLMCTLKTRDSILNKENICSIVVMGVCGLLFIPVVGLTGFHVVLVVRGRTTNEQVTGKFRNGFNPFTKGCFRNLMTVLCSTVYPSLIGQSRRRRRRRGRGQFNVDLIESGAEKLLNGYSQAKEPEAQLFIANESTSHGDLIAQYKKMVKQPSSSLAMDDSVSRGSSHVTFVGGMVDQAETVSSRDIVELSIGNVSTCNLFDKTGAIDENNFSDQRSVSPGSEQYQSLLREAIEGTASSVSNNRILPVKKIDKMHRSVGHLTTSACSSDSLNIIHNVDRKSLRSTDQLQTSSSGYFKKDNVHLEISSLSSSASSSSSSSASASAAAGGGAVDDEQHNLLLVDDQHQINVVASSEQLTFRKPLSFTQAVRLHDSLSVLNQTDHHNQKQQQH</sequence>
<reference evidence="10 11" key="1">
    <citation type="submission" date="2015-01" db="EMBL/GenBank/DDBJ databases">
        <title>Evolution of Trichinella species and genotypes.</title>
        <authorList>
            <person name="Korhonen P.K."/>
            <person name="Edoardo P."/>
            <person name="Giuseppe L.R."/>
            <person name="Gasser R.B."/>
        </authorList>
    </citation>
    <scope>NUCLEOTIDE SEQUENCE [LARGE SCALE GENOMIC DNA]</scope>
    <source>
        <strain evidence="10">ISS1029</strain>
    </source>
</reference>
<feature type="transmembrane region" description="Helical" evidence="7">
    <location>
        <begin position="261"/>
        <end position="289"/>
    </location>
</feature>
<keyword evidence="7 10" id="KW-0808">Transferase</keyword>
<keyword evidence="4 7" id="KW-0472">Membrane</keyword>
<keyword evidence="2 7" id="KW-0812">Transmembrane</keyword>
<dbReference type="InterPro" id="IPR001594">
    <property type="entry name" value="Palmitoyltrfase_DHHC"/>
</dbReference>
<dbReference type="Proteomes" id="UP000055024">
    <property type="component" value="Unassembled WGS sequence"/>
</dbReference>
<comment type="caution">
    <text evidence="10">The sequence shown here is derived from an EMBL/GenBank/DDBJ whole genome shotgun (WGS) entry which is preliminary data.</text>
</comment>
<dbReference type="PANTHER" id="PTHR12349">
    <property type="entry name" value="ANKYRIN REPEAT AND LEM DOMAIN-CONTAINING PROTEIN 2"/>
    <property type="match status" value="1"/>
</dbReference>
<evidence type="ECO:0000256" key="6">
    <source>
        <dbReference type="ARBA" id="ARBA00047790"/>
    </source>
</evidence>
<evidence type="ECO:0000313" key="10">
    <source>
        <dbReference type="EMBL" id="KRZ14282.1"/>
    </source>
</evidence>
<dbReference type="OrthoDB" id="4096362at2759"/>
<dbReference type="EMBL" id="JYDP01000026">
    <property type="protein sequence ID" value="KRZ14282.1"/>
    <property type="molecule type" value="Genomic_DNA"/>
</dbReference>
<organism evidence="10 11">
    <name type="scientific">Trichinella zimbabwensis</name>
    <dbReference type="NCBI Taxonomy" id="268475"/>
    <lineage>
        <taxon>Eukaryota</taxon>
        <taxon>Metazoa</taxon>
        <taxon>Ecdysozoa</taxon>
        <taxon>Nematoda</taxon>
        <taxon>Enoplea</taxon>
        <taxon>Dorylaimia</taxon>
        <taxon>Trichinellida</taxon>
        <taxon>Trichinellidae</taxon>
        <taxon>Trichinella</taxon>
    </lineage>
</organism>
<feature type="transmembrane region" description="Helical" evidence="7">
    <location>
        <begin position="68"/>
        <end position="87"/>
    </location>
</feature>
<dbReference type="Pfam" id="PF01529">
    <property type="entry name" value="DHHC"/>
    <property type="match status" value="1"/>
</dbReference>
<dbReference type="GO" id="GO:0019706">
    <property type="term" value="F:protein-cysteine S-palmitoyltransferase activity"/>
    <property type="evidence" value="ECO:0007669"/>
    <property type="project" value="UniProtKB-EC"/>
</dbReference>
<comment type="catalytic activity">
    <reaction evidence="6">
        <text>L-cysteinyl-[protein] + hexadecanoyl-CoA = S-hexadecanoyl-L-cysteinyl-[protein] + CoA</text>
        <dbReference type="Rhea" id="RHEA:36683"/>
        <dbReference type="Rhea" id="RHEA-COMP:10131"/>
        <dbReference type="Rhea" id="RHEA-COMP:11032"/>
        <dbReference type="ChEBI" id="CHEBI:29950"/>
        <dbReference type="ChEBI" id="CHEBI:57287"/>
        <dbReference type="ChEBI" id="CHEBI:57379"/>
        <dbReference type="ChEBI" id="CHEBI:74151"/>
        <dbReference type="EC" id="2.3.1.225"/>
    </reaction>
    <physiologicalReaction direction="left-to-right" evidence="6">
        <dbReference type="Rhea" id="RHEA:36684"/>
    </physiologicalReaction>
</comment>
<keyword evidence="11" id="KW-1185">Reference proteome</keyword>
<feature type="compositionally biased region" description="Low complexity" evidence="8">
    <location>
        <begin position="552"/>
        <end position="567"/>
    </location>
</feature>
<comment type="similarity">
    <text evidence="5">Belongs to the DHHC palmitoyltransferase family. ERF2/ZDHHC9 subfamily.</text>
</comment>
<protein>
    <recommendedName>
        <fullName evidence="7">Palmitoyltransferase</fullName>
        <ecNumber evidence="7">2.3.1.225</ecNumber>
    </recommendedName>
</protein>
<feature type="domain" description="Palmitoyltransferase DHHC" evidence="9">
    <location>
        <begin position="179"/>
        <end position="299"/>
    </location>
</feature>
<comment type="subcellular location">
    <subcellularLocation>
        <location evidence="1">Membrane</location>
        <topology evidence="1">Multi-pass membrane protein</topology>
    </subcellularLocation>
</comment>
<evidence type="ECO:0000259" key="9">
    <source>
        <dbReference type="Pfam" id="PF01529"/>
    </source>
</evidence>
<name>A0A0V1HUK0_9BILA</name>
<accession>A0A0V1HUK0</accession>
<keyword evidence="3 7" id="KW-1133">Transmembrane helix</keyword>
<dbReference type="AlphaFoldDB" id="A0A0V1HUK0"/>
<dbReference type="PROSITE" id="PS50216">
    <property type="entry name" value="DHHC"/>
    <property type="match status" value="1"/>
</dbReference>
<gene>
    <name evidence="10" type="primary">ZDHHC5</name>
    <name evidence="10" type="ORF">T11_1693</name>
</gene>
<evidence type="ECO:0000256" key="7">
    <source>
        <dbReference type="RuleBase" id="RU079119"/>
    </source>
</evidence>
<evidence type="ECO:0000256" key="4">
    <source>
        <dbReference type="ARBA" id="ARBA00023136"/>
    </source>
</evidence>
<dbReference type="PANTHER" id="PTHR12349:SF2">
    <property type="entry name" value="PALMITOYLTRANSFERASE ZDHHC8"/>
    <property type="match status" value="1"/>
</dbReference>
<evidence type="ECO:0000313" key="11">
    <source>
        <dbReference type="Proteomes" id="UP000055024"/>
    </source>
</evidence>
<dbReference type="GO" id="GO:0016020">
    <property type="term" value="C:membrane"/>
    <property type="evidence" value="ECO:0007669"/>
    <property type="project" value="UniProtKB-SubCell"/>
</dbReference>
<feature type="region of interest" description="Disordered" evidence="8">
    <location>
        <begin position="552"/>
        <end position="571"/>
    </location>
</feature>
<feature type="transmembrane region" description="Helical" evidence="7">
    <location>
        <begin position="309"/>
        <end position="330"/>
    </location>
</feature>
<evidence type="ECO:0000256" key="3">
    <source>
        <dbReference type="ARBA" id="ARBA00022989"/>
    </source>
</evidence>
<feature type="non-terminal residue" evidence="10">
    <location>
        <position position="632"/>
    </location>
</feature>
<dbReference type="EC" id="2.3.1.225" evidence="7"/>
<evidence type="ECO:0000256" key="1">
    <source>
        <dbReference type="ARBA" id="ARBA00004141"/>
    </source>
</evidence>
<keyword evidence="7" id="KW-0012">Acyltransferase</keyword>
<dbReference type="STRING" id="268475.A0A0V1HUK0"/>
<proteinExistence type="inferred from homology"/>
<feature type="transmembrane region" description="Helical" evidence="7">
    <location>
        <begin position="225"/>
        <end position="249"/>
    </location>
</feature>
<evidence type="ECO:0000256" key="8">
    <source>
        <dbReference type="SAM" id="MobiDB-lite"/>
    </source>
</evidence>
<feature type="transmembrane region" description="Helical" evidence="7">
    <location>
        <begin position="27"/>
        <end position="48"/>
    </location>
</feature>